<reference evidence="7 8" key="1">
    <citation type="journal article" date="2018" name="IMA Fungus">
        <title>IMA Genome-F 10: Nine draft genome sequences of Claviceps purpurea s.lat., including C. arundinis, C. humidiphila, and C. cf. spartinae, pseudomolecules for the pitch canker pathogen Fusarium circinatum, draft genome of Davidsoniella eucalypti, Grosmannia galeiformis, Quambalaria eucalypti, and Teratosphaeria destructans.</title>
        <authorList>
            <person name="Wingfield B.D."/>
            <person name="Liu M."/>
            <person name="Nguyen H.D."/>
            <person name="Lane F.A."/>
            <person name="Morgan S.W."/>
            <person name="De Vos L."/>
            <person name="Wilken P.M."/>
            <person name="Duong T.A."/>
            <person name="Aylward J."/>
            <person name="Coetzee M.P."/>
            <person name="Dadej K."/>
            <person name="De Beer Z.W."/>
            <person name="Findlay W."/>
            <person name="Havenga M."/>
            <person name="Kolarik M."/>
            <person name="Menzies J.G."/>
            <person name="Naidoo K."/>
            <person name="Pochopski O."/>
            <person name="Shoukouhi P."/>
            <person name="Santana Q.C."/>
            <person name="Seifert K.A."/>
            <person name="Soal N."/>
            <person name="Steenkamp E.T."/>
            <person name="Tatham C.T."/>
            <person name="van der Nest M.A."/>
            <person name="Wingfield M.J."/>
        </authorList>
    </citation>
    <scope>NUCLEOTIDE SEQUENCE [LARGE SCALE GENOMIC DNA]</scope>
    <source>
        <strain evidence="7">CMW44962</strain>
    </source>
</reference>
<feature type="transmembrane region" description="Helical" evidence="6">
    <location>
        <begin position="409"/>
        <end position="431"/>
    </location>
</feature>
<keyword evidence="4 6" id="KW-1133">Transmembrane helix</keyword>
<feature type="transmembrane region" description="Helical" evidence="6">
    <location>
        <begin position="483"/>
        <end position="501"/>
    </location>
</feature>
<protein>
    <submittedName>
        <fullName evidence="7">Amino acid transporter</fullName>
    </submittedName>
</protein>
<evidence type="ECO:0000256" key="3">
    <source>
        <dbReference type="ARBA" id="ARBA00022692"/>
    </source>
</evidence>
<feature type="transmembrane region" description="Helical" evidence="6">
    <location>
        <begin position="282"/>
        <end position="302"/>
    </location>
</feature>
<reference evidence="7 8" key="2">
    <citation type="journal article" date="2021" name="Curr. Genet.">
        <title>Genetic response to nitrogen starvation in the aggressive Eucalyptus foliar pathogen Teratosphaeria destructans.</title>
        <authorList>
            <person name="Havenga M."/>
            <person name="Wingfield B.D."/>
            <person name="Wingfield M.J."/>
            <person name="Dreyer L.L."/>
            <person name="Roets F."/>
            <person name="Aylward J."/>
        </authorList>
    </citation>
    <scope>NUCLEOTIDE SEQUENCE [LARGE SCALE GENOMIC DNA]</scope>
    <source>
        <strain evidence="7">CMW44962</strain>
    </source>
</reference>
<organism evidence="7 8">
    <name type="scientific">Teratosphaeria destructans</name>
    <dbReference type="NCBI Taxonomy" id="418781"/>
    <lineage>
        <taxon>Eukaryota</taxon>
        <taxon>Fungi</taxon>
        <taxon>Dikarya</taxon>
        <taxon>Ascomycota</taxon>
        <taxon>Pezizomycotina</taxon>
        <taxon>Dothideomycetes</taxon>
        <taxon>Dothideomycetidae</taxon>
        <taxon>Mycosphaerellales</taxon>
        <taxon>Teratosphaeriaceae</taxon>
        <taxon>Teratosphaeria</taxon>
    </lineage>
</organism>
<feature type="transmembrane region" description="Helical" evidence="6">
    <location>
        <begin position="331"/>
        <end position="352"/>
    </location>
</feature>
<evidence type="ECO:0000313" key="7">
    <source>
        <dbReference type="EMBL" id="KAH9812641.1"/>
    </source>
</evidence>
<dbReference type="Proteomes" id="UP001138500">
    <property type="component" value="Unassembled WGS sequence"/>
</dbReference>
<feature type="transmembrane region" description="Helical" evidence="6">
    <location>
        <begin position="84"/>
        <end position="107"/>
    </location>
</feature>
<keyword evidence="5 6" id="KW-0472">Membrane</keyword>
<keyword evidence="8" id="KW-1185">Reference proteome</keyword>
<feature type="transmembrane region" description="Helical" evidence="6">
    <location>
        <begin position="128"/>
        <end position="151"/>
    </location>
</feature>
<dbReference type="PANTHER" id="PTHR45649:SF2">
    <property type="entry name" value="ACID PERMEASE, PUTATIVE-RELATED"/>
    <property type="match status" value="1"/>
</dbReference>
<evidence type="ECO:0000256" key="4">
    <source>
        <dbReference type="ARBA" id="ARBA00022989"/>
    </source>
</evidence>
<evidence type="ECO:0000256" key="2">
    <source>
        <dbReference type="ARBA" id="ARBA00022448"/>
    </source>
</evidence>
<name>A0A9W7SIZ5_9PEZI</name>
<dbReference type="EMBL" id="RIBY02002456">
    <property type="protein sequence ID" value="KAH9812641.1"/>
    <property type="molecule type" value="Genomic_DNA"/>
</dbReference>
<dbReference type="Gene3D" id="1.20.1740.10">
    <property type="entry name" value="Amino acid/polyamine transporter I"/>
    <property type="match status" value="1"/>
</dbReference>
<proteinExistence type="predicted"/>
<comment type="caution">
    <text evidence="7">The sequence shown here is derived from an EMBL/GenBank/DDBJ whole genome shotgun (WGS) entry which is preliminary data.</text>
</comment>
<evidence type="ECO:0000256" key="6">
    <source>
        <dbReference type="SAM" id="Phobius"/>
    </source>
</evidence>
<dbReference type="GO" id="GO:0022857">
    <property type="term" value="F:transmembrane transporter activity"/>
    <property type="evidence" value="ECO:0007669"/>
    <property type="project" value="InterPro"/>
</dbReference>
<feature type="transmembrane region" description="Helical" evidence="6">
    <location>
        <begin position="384"/>
        <end position="403"/>
    </location>
</feature>
<dbReference type="GO" id="GO:0016020">
    <property type="term" value="C:membrane"/>
    <property type="evidence" value="ECO:0007669"/>
    <property type="project" value="UniProtKB-SubCell"/>
</dbReference>
<dbReference type="Pfam" id="PF13520">
    <property type="entry name" value="AA_permease_2"/>
    <property type="match status" value="1"/>
</dbReference>
<comment type="subcellular location">
    <subcellularLocation>
        <location evidence="1">Membrane</location>
        <topology evidence="1">Multi-pass membrane protein</topology>
    </subcellularLocation>
</comment>
<evidence type="ECO:0000256" key="5">
    <source>
        <dbReference type="ARBA" id="ARBA00023136"/>
    </source>
</evidence>
<dbReference type="PIRSF" id="PIRSF006060">
    <property type="entry name" value="AA_transporter"/>
    <property type="match status" value="1"/>
</dbReference>
<dbReference type="PANTHER" id="PTHR45649">
    <property type="entry name" value="AMINO-ACID PERMEASE BAT1"/>
    <property type="match status" value="1"/>
</dbReference>
<accession>A0A9W7SIZ5</accession>
<gene>
    <name evidence="7" type="ORF">Tdes44962_MAKER05768</name>
</gene>
<dbReference type="AlphaFoldDB" id="A0A9W7SIZ5"/>
<evidence type="ECO:0000256" key="1">
    <source>
        <dbReference type="ARBA" id="ARBA00004141"/>
    </source>
</evidence>
<keyword evidence="2" id="KW-0813">Transport</keyword>
<keyword evidence="3 6" id="KW-0812">Transmembrane</keyword>
<dbReference type="InterPro" id="IPR002293">
    <property type="entry name" value="AA/rel_permease1"/>
</dbReference>
<feature type="transmembrane region" description="Helical" evidence="6">
    <location>
        <begin position="451"/>
        <end position="471"/>
    </location>
</feature>
<feature type="transmembrane region" description="Helical" evidence="6">
    <location>
        <begin position="171"/>
        <end position="191"/>
    </location>
</feature>
<sequence length="522" mass="56576">MDMTKMPSSKVIPDSPGIMDDSKLASMTLDERDMHRMGKIQELKRTFGPWAIIGFASILGCAWEYALVTVIWSLPNGGPAGAVYMWIACCIGLGLSTVSLAEMASMAPSSGGQYHWISEFAPRSAQKVLSYAVGWLTVLGWQVGLASVAYATAEQIEGFAVLVNPEVEFQGWHFTLVTIAVAGLAVVFNTVLLEKLPVFEFVILVCHVVAYAAFEVVLLAMGPPASRQEVFGLWENEYGWPNISTAVLIGIIAPVTSLTSADSICHLAEELKDASRWLPRCMVGAAALNFSISFLMLLTILFRAGNIDDAINSPTGQPYIEIFLNATGSRAGTAVMVAYIILALIFCAINMVTTSSRQLYSFARDGGLPNIFAKVSPKQAVPTNAIVATLTFTVVLALILIGSDTAFNIIASIGASAILGSYIVSITTIAYRKMTGYKLPKTQFPLGKLGLPINIAALCFLWLAFIMVFFPSEPRPAMSEMNWSSLIFGVVVLAALLWFAVRQRHVYKGPVVHVRKDEESEM</sequence>
<evidence type="ECO:0000313" key="8">
    <source>
        <dbReference type="Proteomes" id="UP001138500"/>
    </source>
</evidence>
<feature type="transmembrane region" description="Helical" evidence="6">
    <location>
        <begin position="198"/>
        <end position="220"/>
    </location>
</feature>
<dbReference type="OrthoDB" id="3257095at2759"/>
<feature type="transmembrane region" description="Helical" evidence="6">
    <location>
        <begin position="47"/>
        <end position="72"/>
    </location>
</feature>
<feature type="transmembrane region" description="Helical" evidence="6">
    <location>
        <begin position="240"/>
        <end position="261"/>
    </location>
</feature>